<evidence type="ECO:0000313" key="2">
    <source>
        <dbReference type="Proteomes" id="UP000616499"/>
    </source>
</evidence>
<protein>
    <submittedName>
        <fullName evidence="1">Uncharacterized protein</fullName>
    </submittedName>
</protein>
<reference evidence="2" key="1">
    <citation type="journal article" date="2019" name="Int. J. Syst. Evol. Microbiol.">
        <title>The Global Catalogue of Microorganisms (GCM) 10K type strain sequencing project: providing services to taxonomists for standard genome sequencing and annotation.</title>
        <authorList>
            <consortium name="The Broad Institute Genomics Platform"/>
            <consortium name="The Broad Institute Genome Sequencing Center for Infectious Disease"/>
            <person name="Wu L."/>
            <person name="Ma J."/>
        </authorList>
    </citation>
    <scope>NUCLEOTIDE SEQUENCE [LARGE SCALE GENOMIC DNA]</scope>
    <source>
        <strain evidence="2">JCM 13501</strain>
    </source>
</reference>
<comment type="caution">
    <text evidence="1">The sequence shown here is derived from an EMBL/GenBank/DDBJ whole genome shotgun (WGS) entry which is preliminary data.</text>
</comment>
<dbReference type="Proteomes" id="UP000616499">
    <property type="component" value="Unassembled WGS sequence"/>
</dbReference>
<evidence type="ECO:0000313" key="1">
    <source>
        <dbReference type="EMBL" id="GGM01320.1"/>
    </source>
</evidence>
<name>A0ABQ2GKT0_9PSED</name>
<sequence>MDSYFNALPAAFWTRLVNGSIAARMHFMTVEENELPNAYRWATSRLGSSGCSSYACYG</sequence>
<gene>
    <name evidence="1" type="ORF">GCM10009425_10660</name>
</gene>
<keyword evidence="2" id="KW-1185">Reference proteome</keyword>
<organism evidence="1 2">
    <name type="scientific">Pseudomonas asuensis</name>
    <dbReference type="NCBI Taxonomy" id="1825787"/>
    <lineage>
        <taxon>Bacteria</taxon>
        <taxon>Pseudomonadati</taxon>
        <taxon>Pseudomonadota</taxon>
        <taxon>Gammaproteobacteria</taxon>
        <taxon>Pseudomonadales</taxon>
        <taxon>Pseudomonadaceae</taxon>
        <taxon>Pseudomonas</taxon>
    </lineage>
</organism>
<accession>A0ABQ2GKT0</accession>
<proteinExistence type="predicted"/>
<dbReference type="EMBL" id="BMNW01000002">
    <property type="protein sequence ID" value="GGM01320.1"/>
    <property type="molecule type" value="Genomic_DNA"/>
</dbReference>